<dbReference type="InterPro" id="IPR035940">
    <property type="entry name" value="CAP_sf"/>
</dbReference>
<feature type="signal peptide" evidence="2">
    <location>
        <begin position="1"/>
        <end position="17"/>
    </location>
</feature>
<evidence type="ECO:0000259" key="3">
    <source>
        <dbReference type="Pfam" id="PF00188"/>
    </source>
</evidence>
<dbReference type="Gene3D" id="3.40.33.10">
    <property type="entry name" value="CAP"/>
    <property type="match status" value="1"/>
</dbReference>
<feature type="domain" description="SCP" evidence="3">
    <location>
        <begin position="293"/>
        <end position="404"/>
    </location>
</feature>
<dbReference type="SUPFAM" id="SSF55797">
    <property type="entry name" value="PR-1-like"/>
    <property type="match status" value="1"/>
</dbReference>
<evidence type="ECO:0000256" key="2">
    <source>
        <dbReference type="SAM" id="SignalP"/>
    </source>
</evidence>
<evidence type="ECO:0000256" key="1">
    <source>
        <dbReference type="SAM" id="MobiDB-lite"/>
    </source>
</evidence>
<dbReference type="STRING" id="1391654.AKJ09_05254"/>
<protein>
    <submittedName>
        <fullName evidence="4">Transporter</fullName>
    </submittedName>
</protein>
<feature type="region of interest" description="Disordered" evidence="1">
    <location>
        <begin position="30"/>
        <end position="50"/>
    </location>
</feature>
<dbReference type="InterPro" id="IPR014044">
    <property type="entry name" value="CAP_dom"/>
</dbReference>
<sequence>MGGIAFALFAFFATSSASCTPSELARDQDSNTLVRTSSASAPSNRPVADARTERWATFTRSPAPLTEGNVREAALATACGESDAALQKVARDLAATRAKGLGAPDPDAVTWMLRSAGEPHLSPRILAASGQAPLDDAVLRSKLESLRGSSTRCAVGIARTPHGGEMVVGVAVDALADLSPLPSRARAGEWLSLEAKVHVPVRAAKLVLLGSRGIPRTVPTSLDEKSGVVRARFALERPGAFTVQLVGDLENGPRPLLEARVFADHEPPEAPETDVAPGEDAEGDGGAHEALVRMIAGARNAEGLRPLVRDGALDGLARAHAERMREGRTVAHDLGEGDLRARFQAEGYTGRVVGENVAHARTVQLAHRTLYGSASHRVNLLRADYTHVGVGIAEAADGSVYVCEVFAAK</sequence>
<dbReference type="RefSeq" id="WP_169927806.1">
    <property type="nucleotide sequence ID" value="NZ_CP012333.1"/>
</dbReference>
<feature type="compositionally biased region" description="Acidic residues" evidence="1">
    <location>
        <begin position="269"/>
        <end position="283"/>
    </location>
</feature>
<proteinExistence type="predicted"/>
<feature type="region of interest" description="Disordered" evidence="1">
    <location>
        <begin position="262"/>
        <end position="285"/>
    </location>
</feature>
<evidence type="ECO:0000313" key="4">
    <source>
        <dbReference type="EMBL" id="AKU98590.1"/>
    </source>
</evidence>
<gene>
    <name evidence="4" type="ORF">AKJ09_05254</name>
</gene>
<dbReference type="Proteomes" id="UP000064967">
    <property type="component" value="Chromosome"/>
</dbReference>
<dbReference type="Pfam" id="PF00188">
    <property type="entry name" value="CAP"/>
    <property type="match status" value="1"/>
</dbReference>
<organism evidence="4 5">
    <name type="scientific">Labilithrix luteola</name>
    <dbReference type="NCBI Taxonomy" id="1391654"/>
    <lineage>
        <taxon>Bacteria</taxon>
        <taxon>Pseudomonadati</taxon>
        <taxon>Myxococcota</taxon>
        <taxon>Polyangia</taxon>
        <taxon>Polyangiales</taxon>
        <taxon>Labilitrichaceae</taxon>
        <taxon>Labilithrix</taxon>
    </lineage>
</organism>
<keyword evidence="2" id="KW-0732">Signal</keyword>
<dbReference type="AlphaFoldDB" id="A0A0K1PYI2"/>
<dbReference type="KEGG" id="llu:AKJ09_05254"/>
<feature type="chain" id="PRO_5005466586" evidence="2">
    <location>
        <begin position="18"/>
        <end position="409"/>
    </location>
</feature>
<evidence type="ECO:0000313" key="5">
    <source>
        <dbReference type="Proteomes" id="UP000064967"/>
    </source>
</evidence>
<name>A0A0K1PYI2_9BACT</name>
<keyword evidence="5" id="KW-1185">Reference proteome</keyword>
<dbReference type="PANTHER" id="PTHR31157">
    <property type="entry name" value="SCP DOMAIN-CONTAINING PROTEIN"/>
    <property type="match status" value="1"/>
</dbReference>
<dbReference type="EMBL" id="CP012333">
    <property type="protein sequence ID" value="AKU98590.1"/>
    <property type="molecule type" value="Genomic_DNA"/>
</dbReference>
<dbReference type="PANTHER" id="PTHR31157:SF1">
    <property type="entry name" value="SCP DOMAIN-CONTAINING PROTEIN"/>
    <property type="match status" value="1"/>
</dbReference>
<reference evidence="4 5" key="1">
    <citation type="submission" date="2015-08" db="EMBL/GenBank/DDBJ databases">
        <authorList>
            <person name="Babu N.S."/>
            <person name="Beckwith C.J."/>
            <person name="Beseler K.G."/>
            <person name="Brison A."/>
            <person name="Carone J.V."/>
            <person name="Caskin T.P."/>
            <person name="Diamond M."/>
            <person name="Durham M.E."/>
            <person name="Foxe J.M."/>
            <person name="Go M."/>
            <person name="Henderson B.A."/>
            <person name="Jones I.B."/>
            <person name="McGettigan J.A."/>
            <person name="Micheletti S.J."/>
            <person name="Nasrallah M.E."/>
            <person name="Ortiz D."/>
            <person name="Piller C.R."/>
            <person name="Privatt S.R."/>
            <person name="Schneider S.L."/>
            <person name="Sharp S."/>
            <person name="Smith T.C."/>
            <person name="Stanton J.D."/>
            <person name="Ullery H.E."/>
            <person name="Wilson R.J."/>
            <person name="Serrano M.G."/>
            <person name="Buck G."/>
            <person name="Lee V."/>
            <person name="Wang Y."/>
            <person name="Carvalho R."/>
            <person name="Voegtly L."/>
            <person name="Shi R."/>
            <person name="Duckworth R."/>
            <person name="Johnson A."/>
            <person name="Loviza R."/>
            <person name="Walstead R."/>
            <person name="Shah Z."/>
            <person name="Kiflezghi M."/>
            <person name="Wade K."/>
            <person name="Ball S.L."/>
            <person name="Bradley K.W."/>
            <person name="Asai D.J."/>
            <person name="Bowman C.A."/>
            <person name="Russell D.A."/>
            <person name="Pope W.H."/>
            <person name="Jacobs-Sera D."/>
            <person name="Hendrix R.W."/>
            <person name="Hatfull G.F."/>
        </authorList>
    </citation>
    <scope>NUCLEOTIDE SEQUENCE [LARGE SCALE GENOMIC DNA]</scope>
    <source>
        <strain evidence="4 5">DSM 27648</strain>
    </source>
</reference>
<accession>A0A0K1PYI2</accession>
<feature type="compositionally biased region" description="Polar residues" evidence="1">
    <location>
        <begin position="30"/>
        <end position="43"/>
    </location>
</feature>
<dbReference type="CDD" id="cd05379">
    <property type="entry name" value="CAP_bacterial"/>
    <property type="match status" value="1"/>
</dbReference>